<dbReference type="PROSITE" id="PS50088">
    <property type="entry name" value="ANK_REPEAT"/>
    <property type="match status" value="1"/>
</dbReference>
<evidence type="ECO:0000256" key="5">
    <source>
        <dbReference type="SAM" id="MobiDB-lite"/>
    </source>
</evidence>
<keyword evidence="7" id="KW-1185">Reference proteome</keyword>
<keyword evidence="2" id="KW-0677">Repeat</keyword>
<feature type="region of interest" description="Disordered" evidence="5">
    <location>
        <begin position="251"/>
        <end position="271"/>
    </location>
</feature>
<dbReference type="InterPro" id="IPR002110">
    <property type="entry name" value="Ankyrin_rpt"/>
</dbReference>
<evidence type="ECO:0000313" key="7">
    <source>
        <dbReference type="Proteomes" id="UP000507470"/>
    </source>
</evidence>
<protein>
    <submittedName>
        <fullName evidence="6">Uncharacterized protein</fullName>
    </submittedName>
</protein>
<gene>
    <name evidence="6" type="ORF">MCOR_52253</name>
</gene>
<name>A0A6J8EH23_MYTCO</name>
<reference evidence="6 7" key="1">
    <citation type="submission" date="2020-06" db="EMBL/GenBank/DDBJ databases">
        <authorList>
            <person name="Li R."/>
            <person name="Bekaert M."/>
        </authorList>
    </citation>
    <scope>NUCLEOTIDE SEQUENCE [LARGE SCALE GENOMIC DNA]</scope>
    <source>
        <strain evidence="7">wild</strain>
    </source>
</reference>
<dbReference type="Pfam" id="PF12796">
    <property type="entry name" value="Ank_2"/>
    <property type="match status" value="1"/>
</dbReference>
<evidence type="ECO:0000256" key="4">
    <source>
        <dbReference type="PROSITE-ProRule" id="PRU00023"/>
    </source>
</evidence>
<comment type="similarity">
    <text evidence="1">Belongs to the ANKRD34 family.</text>
</comment>
<dbReference type="Gene3D" id="1.25.40.20">
    <property type="entry name" value="Ankyrin repeat-containing domain"/>
    <property type="match status" value="1"/>
</dbReference>
<evidence type="ECO:0000256" key="3">
    <source>
        <dbReference type="ARBA" id="ARBA00023043"/>
    </source>
</evidence>
<dbReference type="PANTHER" id="PTHR24156">
    <property type="entry name" value="ANK_REP_REGION DOMAIN-CONTAINING PROTEIN"/>
    <property type="match status" value="1"/>
</dbReference>
<proteinExistence type="inferred from homology"/>
<dbReference type="EMBL" id="CACVKT020009064">
    <property type="protein sequence ID" value="CAC5419979.1"/>
    <property type="molecule type" value="Genomic_DNA"/>
</dbReference>
<accession>A0A6J8EH23</accession>
<evidence type="ECO:0000313" key="6">
    <source>
        <dbReference type="EMBL" id="CAC5419979.1"/>
    </source>
</evidence>
<organism evidence="6 7">
    <name type="scientific">Mytilus coruscus</name>
    <name type="common">Sea mussel</name>
    <dbReference type="NCBI Taxonomy" id="42192"/>
    <lineage>
        <taxon>Eukaryota</taxon>
        <taxon>Metazoa</taxon>
        <taxon>Spiralia</taxon>
        <taxon>Lophotrochozoa</taxon>
        <taxon>Mollusca</taxon>
        <taxon>Bivalvia</taxon>
        <taxon>Autobranchia</taxon>
        <taxon>Pteriomorphia</taxon>
        <taxon>Mytilida</taxon>
        <taxon>Mytiloidea</taxon>
        <taxon>Mytilidae</taxon>
        <taxon>Mytilinae</taxon>
        <taxon>Mytilus</taxon>
    </lineage>
</organism>
<evidence type="ECO:0000256" key="2">
    <source>
        <dbReference type="ARBA" id="ARBA00022737"/>
    </source>
</evidence>
<dbReference type="OrthoDB" id="5406014at2759"/>
<feature type="repeat" description="ANK" evidence="4">
    <location>
        <begin position="78"/>
        <end position="111"/>
    </location>
</feature>
<dbReference type="Proteomes" id="UP000507470">
    <property type="component" value="Unassembled WGS sequence"/>
</dbReference>
<feature type="compositionally biased region" description="Basic and acidic residues" evidence="5">
    <location>
        <begin position="260"/>
        <end position="271"/>
    </location>
</feature>
<dbReference type="SUPFAM" id="SSF48403">
    <property type="entry name" value="Ankyrin repeat"/>
    <property type="match status" value="1"/>
</dbReference>
<dbReference type="InterPro" id="IPR042637">
    <property type="entry name" value="AN34A/B/C"/>
</dbReference>
<dbReference type="AlphaFoldDB" id="A0A6J8EH23"/>
<dbReference type="PANTHER" id="PTHR24156:SF3">
    <property type="entry name" value="ANKYRIN REPEAT DOMAIN-CONTAINING PROTEIN 34C-LIKE"/>
    <property type="match status" value="1"/>
</dbReference>
<dbReference type="InterPro" id="IPR036770">
    <property type="entry name" value="Ankyrin_rpt-contain_sf"/>
</dbReference>
<dbReference type="SMART" id="SM00248">
    <property type="entry name" value="ANK"/>
    <property type="match status" value="3"/>
</dbReference>
<keyword evidence="3 4" id="KW-0040">ANK repeat</keyword>
<evidence type="ECO:0000256" key="1">
    <source>
        <dbReference type="ARBA" id="ARBA00010029"/>
    </source>
</evidence>
<sequence>MNQVIDTNILLTAVAQQKKKLVRLLVDGGTDVNYQGYDGKTALMIACSFISQTEKEKVMYFVKLLLDRDADPNLQDINGRTVLIHAFRYRASPSVVNILLHKGADPAIYDNKGFNAFCYIRTETSHAYVECLGRYFSPKQMLYGSPQDVSSFNLPVVMIDFSSPKHIAYDRKEIYFQFPSDIIKERESNVMGGRQRTTHPKFGDLRRNSEGKCFAMSELSIRNNHHLDIDMEMTTMAIASKEDLQLCGKCKSSSTGDINDPEKRKSTIPEQRSKNKLVCLVSDADKIVFDKKLMNPPKKLPPIAKKYIPLI</sequence>